<dbReference type="PROSITE" id="PS00624">
    <property type="entry name" value="GMC_OXRED_2"/>
    <property type="match status" value="1"/>
</dbReference>
<evidence type="ECO:0000256" key="1">
    <source>
        <dbReference type="ARBA" id="ARBA00001974"/>
    </source>
</evidence>
<evidence type="ECO:0000256" key="5">
    <source>
        <dbReference type="ARBA" id="ARBA00023002"/>
    </source>
</evidence>
<dbReference type="InterPro" id="IPR007867">
    <property type="entry name" value="GMC_OxRtase_C"/>
</dbReference>
<keyword evidence="4 6" id="KW-0274">FAD</keyword>
<name>A0A1H3QL74_9MICO</name>
<protein>
    <submittedName>
        <fullName evidence="10">Dehydrogenase, Rv0697 family</fullName>
    </submittedName>
</protein>
<evidence type="ECO:0000256" key="7">
    <source>
        <dbReference type="RuleBase" id="RU003968"/>
    </source>
</evidence>
<dbReference type="EMBL" id="FNPZ01000002">
    <property type="protein sequence ID" value="SDZ14053.1"/>
    <property type="molecule type" value="Genomic_DNA"/>
</dbReference>
<dbReference type="Pfam" id="PF00890">
    <property type="entry name" value="FAD_binding_2"/>
    <property type="match status" value="1"/>
</dbReference>
<dbReference type="PRINTS" id="PR00420">
    <property type="entry name" value="RNGMNOXGNASE"/>
</dbReference>
<dbReference type="SUPFAM" id="SSF54373">
    <property type="entry name" value="FAD-linked reductases, C-terminal domain"/>
    <property type="match status" value="1"/>
</dbReference>
<dbReference type="Pfam" id="PF05199">
    <property type="entry name" value="GMC_oxred_C"/>
    <property type="match status" value="1"/>
</dbReference>
<dbReference type="InterPro" id="IPR012132">
    <property type="entry name" value="GMC_OxRdtase"/>
</dbReference>
<evidence type="ECO:0000256" key="4">
    <source>
        <dbReference type="ARBA" id="ARBA00022827"/>
    </source>
</evidence>
<feature type="domain" description="Glucose-methanol-choline oxidoreductase N-terminal" evidence="9">
    <location>
        <begin position="289"/>
        <end position="303"/>
    </location>
</feature>
<dbReference type="RefSeq" id="WP_092554252.1">
    <property type="nucleotide sequence ID" value="NZ_FNPZ01000002.1"/>
</dbReference>
<keyword evidence="11" id="KW-1185">Reference proteome</keyword>
<dbReference type="InterPro" id="IPR000172">
    <property type="entry name" value="GMC_OxRdtase_N"/>
</dbReference>
<keyword evidence="5" id="KW-0560">Oxidoreductase</keyword>
<dbReference type="NCBIfam" id="TIGR03970">
    <property type="entry name" value="Rv0697"/>
    <property type="match status" value="1"/>
</dbReference>
<dbReference type="AlphaFoldDB" id="A0A1H3QL74"/>
<dbReference type="Gene3D" id="3.50.50.60">
    <property type="entry name" value="FAD/NAD(P)-binding domain"/>
    <property type="match status" value="1"/>
</dbReference>
<dbReference type="Pfam" id="PF00732">
    <property type="entry name" value="GMC_oxred_N"/>
    <property type="match status" value="1"/>
</dbReference>
<comment type="similarity">
    <text evidence="2 7">Belongs to the GMC oxidoreductase family.</text>
</comment>
<dbReference type="PIRSF" id="PIRSF000137">
    <property type="entry name" value="Alcohol_oxidase"/>
    <property type="match status" value="1"/>
</dbReference>
<evidence type="ECO:0000313" key="11">
    <source>
        <dbReference type="Proteomes" id="UP000198891"/>
    </source>
</evidence>
<dbReference type="PROSITE" id="PS00623">
    <property type="entry name" value="GMC_OXRED_1"/>
    <property type="match status" value="1"/>
</dbReference>
<dbReference type="PANTHER" id="PTHR11552">
    <property type="entry name" value="GLUCOSE-METHANOL-CHOLINE GMC OXIDOREDUCTASE"/>
    <property type="match status" value="1"/>
</dbReference>
<sequence>MAGSPGSPSDPPHHDVIVVGAGGAGAPLAASLAEAGRRVLLLEAGPAPATAAGMPRELLDAGTIQGADPAHPDNWAFAAQLTPSRPYSIARGRILGGSTTINGGYFVRPRRADFDDWVALGNPEWSYEACLPFLRALESDADFGTDAALHCSAGPMPVTRPALHHLASAPTTRGAMGWAVGAHPVTAAFTAAAAGAGYADETDKNGEMAAGHGPLPMNVRDGVRWNTALAYLLPLAEHPNLEVRGGSVVRRVVFDGTRAVGVEIEGRVGATGGGTRHVVRGREVVLAAGAIMSPTLLLRSGVGPRGELARLGIPVVADVPGVGAAFSDHPQVQLTWRPRPEVASMEPHGGPTMESVLNATLDDGTDLEVLPLLKPMHYLLTGEPAAVPELTMLVAVQNAESRGRIRLSADGPDAPPRIDYDYLASPADRARMRAAVRRAAALIESPAFAEVSDGLTNIDATTLADDSALDAWVHANLGTAIHLSGGARMGPPDDPGAVVEQHGRVRGVEGLRVADTSILPTVPRRGPALTAVLLGTRIAHFVATD</sequence>
<comment type="cofactor">
    <cofactor evidence="1 6">
        <name>FAD</name>
        <dbReference type="ChEBI" id="CHEBI:57692"/>
    </cofactor>
</comment>
<keyword evidence="3 7" id="KW-0285">Flavoprotein</keyword>
<evidence type="ECO:0000259" key="9">
    <source>
        <dbReference type="PROSITE" id="PS00624"/>
    </source>
</evidence>
<evidence type="ECO:0000259" key="8">
    <source>
        <dbReference type="PROSITE" id="PS00623"/>
    </source>
</evidence>
<dbReference type="InterPro" id="IPR003953">
    <property type="entry name" value="FAD-dep_OxRdtase_2_FAD-bd"/>
</dbReference>
<organism evidence="10 11">
    <name type="scientific">Herbiconiux ginsengi</name>
    <dbReference type="NCBI Taxonomy" id="381665"/>
    <lineage>
        <taxon>Bacteria</taxon>
        <taxon>Bacillati</taxon>
        <taxon>Actinomycetota</taxon>
        <taxon>Actinomycetes</taxon>
        <taxon>Micrococcales</taxon>
        <taxon>Microbacteriaceae</taxon>
        <taxon>Herbiconiux</taxon>
    </lineage>
</organism>
<dbReference type="Gene3D" id="3.30.410.40">
    <property type="match status" value="1"/>
</dbReference>
<dbReference type="InterPro" id="IPR023978">
    <property type="entry name" value="GMC_oxidoreductase_bact"/>
</dbReference>
<evidence type="ECO:0000256" key="3">
    <source>
        <dbReference type="ARBA" id="ARBA00022630"/>
    </source>
</evidence>
<evidence type="ECO:0000256" key="2">
    <source>
        <dbReference type="ARBA" id="ARBA00010790"/>
    </source>
</evidence>
<dbReference type="InterPro" id="IPR036188">
    <property type="entry name" value="FAD/NAD-bd_sf"/>
</dbReference>
<feature type="domain" description="Glucose-methanol-choline oxidoreductase N-terminal" evidence="8">
    <location>
        <begin position="92"/>
        <end position="115"/>
    </location>
</feature>
<evidence type="ECO:0000313" key="10">
    <source>
        <dbReference type="EMBL" id="SDZ14053.1"/>
    </source>
</evidence>
<dbReference type="GO" id="GO:0050660">
    <property type="term" value="F:flavin adenine dinucleotide binding"/>
    <property type="evidence" value="ECO:0007669"/>
    <property type="project" value="InterPro"/>
</dbReference>
<evidence type="ECO:0000256" key="6">
    <source>
        <dbReference type="PIRSR" id="PIRSR000137-2"/>
    </source>
</evidence>
<dbReference type="PANTHER" id="PTHR11552:SF147">
    <property type="entry name" value="CHOLINE DEHYDROGENASE, MITOCHONDRIAL"/>
    <property type="match status" value="1"/>
</dbReference>
<dbReference type="OrthoDB" id="9785276at2"/>
<dbReference type="SUPFAM" id="SSF51905">
    <property type="entry name" value="FAD/NAD(P)-binding domain"/>
    <property type="match status" value="1"/>
</dbReference>
<dbReference type="STRING" id="381665.SAMN05216554_2604"/>
<gene>
    <name evidence="10" type="ORF">SAMN05216554_2604</name>
</gene>
<reference evidence="10 11" key="1">
    <citation type="submission" date="2016-10" db="EMBL/GenBank/DDBJ databases">
        <authorList>
            <person name="de Groot N.N."/>
        </authorList>
    </citation>
    <scope>NUCLEOTIDE SEQUENCE [LARGE SCALE GENOMIC DNA]</scope>
    <source>
        <strain evidence="10 11">CGMCC 4.3491</strain>
    </source>
</reference>
<dbReference type="GO" id="GO:0016614">
    <property type="term" value="F:oxidoreductase activity, acting on CH-OH group of donors"/>
    <property type="evidence" value="ECO:0007669"/>
    <property type="project" value="InterPro"/>
</dbReference>
<dbReference type="Proteomes" id="UP000198891">
    <property type="component" value="Unassembled WGS sequence"/>
</dbReference>
<accession>A0A1H3QL74</accession>
<feature type="binding site" evidence="6">
    <location>
        <position position="249"/>
    </location>
    <ligand>
        <name>FAD</name>
        <dbReference type="ChEBI" id="CHEBI:57692"/>
    </ligand>
</feature>
<proteinExistence type="inferred from homology"/>